<organism evidence="2">
    <name type="scientific">Gongylonema pulchrum</name>
    <dbReference type="NCBI Taxonomy" id="637853"/>
    <lineage>
        <taxon>Eukaryota</taxon>
        <taxon>Metazoa</taxon>
        <taxon>Ecdysozoa</taxon>
        <taxon>Nematoda</taxon>
        <taxon>Chromadorea</taxon>
        <taxon>Rhabditida</taxon>
        <taxon>Spirurina</taxon>
        <taxon>Spiruromorpha</taxon>
        <taxon>Spiruroidea</taxon>
        <taxon>Gongylonematidae</taxon>
        <taxon>Gongylonema</taxon>
    </lineage>
</organism>
<protein>
    <submittedName>
        <fullName evidence="2">Secreted protein</fullName>
    </submittedName>
</protein>
<feature type="region of interest" description="Disordered" evidence="1">
    <location>
        <begin position="1"/>
        <end position="34"/>
    </location>
</feature>
<feature type="compositionally biased region" description="Low complexity" evidence="1">
    <location>
        <begin position="21"/>
        <end position="31"/>
    </location>
</feature>
<sequence length="106" mass="12200">LLLYGTAEPAQATDPRHPYNSPSSSSGSAESLLGRATQRITSQKKTIKHDVLMMMIMCHQCVQAEQQKQRDSRDWQPDYAQEQHVPEIRVWHRYTLVVPCVITKHE</sequence>
<evidence type="ECO:0000313" key="2">
    <source>
        <dbReference type="WBParaSite" id="GPUH_0000314901-mRNA-1"/>
    </source>
</evidence>
<dbReference type="AlphaFoldDB" id="A0A183D353"/>
<proteinExistence type="predicted"/>
<accession>A0A183D353</accession>
<name>A0A183D353_9BILA</name>
<evidence type="ECO:0000256" key="1">
    <source>
        <dbReference type="SAM" id="MobiDB-lite"/>
    </source>
</evidence>
<reference evidence="2" key="1">
    <citation type="submission" date="2016-06" db="UniProtKB">
        <authorList>
            <consortium name="WormBaseParasite"/>
        </authorList>
    </citation>
    <scope>IDENTIFICATION</scope>
</reference>
<dbReference type="WBParaSite" id="GPUH_0000314901-mRNA-1">
    <property type="protein sequence ID" value="GPUH_0000314901-mRNA-1"/>
    <property type="gene ID" value="GPUH_0000314901"/>
</dbReference>